<dbReference type="InterPro" id="IPR023214">
    <property type="entry name" value="HAD_sf"/>
</dbReference>
<dbReference type="Gene3D" id="3.40.50.1000">
    <property type="entry name" value="HAD superfamily/HAD-like"/>
    <property type="match status" value="2"/>
</dbReference>
<accession>A0ABY4YNU7</accession>
<keyword evidence="3" id="KW-1185">Reference proteome</keyword>
<dbReference type="SUPFAM" id="SSF56784">
    <property type="entry name" value="HAD-like"/>
    <property type="match status" value="1"/>
</dbReference>
<dbReference type="EMBL" id="CP099489">
    <property type="protein sequence ID" value="USQ78383.1"/>
    <property type="molecule type" value="Genomic_DNA"/>
</dbReference>
<dbReference type="Pfam" id="PF13344">
    <property type="entry name" value="Hydrolase_6"/>
    <property type="match status" value="1"/>
</dbReference>
<evidence type="ECO:0000313" key="2">
    <source>
        <dbReference type="EMBL" id="USQ78383.1"/>
    </source>
</evidence>
<sequence length="275" mass="28062">MTYRGLLCDLDGVVYRGASACDGAVEGLAAARAAGLLVLFLTNNAARLPAEVSEHLVSLGVEAHPDEVLNSSQVAASHLRQHHPVPEGTVVLAIGGPGVAAALVEEGLPAITPREVVDHGGSEQVSVVVQGLGKELGWAELTEATYAVAAGAHWVATNTDATLPTERGQAPGNGSLIAAVAHATGRQPDLITGKPHAPAFEIALQRLGLPAAEVLMIGDRLDTDIEGAKGAGLATALVLTGVHGRSDVESAGEDQQPDHIVEVIGDLAPHWSHGA</sequence>
<organism evidence="2 3">
    <name type="scientific">Ornithinimicrobium faecis</name>
    <dbReference type="NCBI Taxonomy" id="2934158"/>
    <lineage>
        <taxon>Bacteria</taxon>
        <taxon>Bacillati</taxon>
        <taxon>Actinomycetota</taxon>
        <taxon>Actinomycetes</taxon>
        <taxon>Micrococcales</taxon>
        <taxon>Ornithinimicrobiaceae</taxon>
        <taxon>Ornithinimicrobium</taxon>
    </lineage>
</organism>
<protein>
    <submittedName>
        <fullName evidence="2">HAD-IIA family hydrolase</fullName>
    </submittedName>
</protein>
<dbReference type="PANTHER" id="PTHR19288:SF46">
    <property type="entry name" value="HALOACID DEHALOGENASE-LIKE HYDROLASE DOMAIN-CONTAINING PROTEIN 2"/>
    <property type="match status" value="1"/>
</dbReference>
<dbReference type="RefSeq" id="WP_252591181.1">
    <property type="nucleotide sequence ID" value="NZ_CP099489.1"/>
</dbReference>
<proteinExistence type="inferred from homology"/>
<name>A0ABY4YNU7_9MICO</name>
<dbReference type="Proteomes" id="UP001056455">
    <property type="component" value="Chromosome"/>
</dbReference>
<evidence type="ECO:0000256" key="1">
    <source>
        <dbReference type="PIRNR" id="PIRNR000915"/>
    </source>
</evidence>
<keyword evidence="2" id="KW-0378">Hydrolase</keyword>
<dbReference type="PIRSF" id="PIRSF000915">
    <property type="entry name" value="PGP-type_phosphatase"/>
    <property type="match status" value="1"/>
</dbReference>
<dbReference type="GO" id="GO:0016787">
    <property type="term" value="F:hydrolase activity"/>
    <property type="evidence" value="ECO:0007669"/>
    <property type="project" value="UniProtKB-KW"/>
</dbReference>
<dbReference type="PANTHER" id="PTHR19288">
    <property type="entry name" value="4-NITROPHENYLPHOSPHATASE-RELATED"/>
    <property type="match status" value="1"/>
</dbReference>
<reference evidence="2" key="1">
    <citation type="submission" date="2022-06" db="EMBL/GenBank/DDBJ databases">
        <title>Ornithinimicrobium HY1793.</title>
        <authorList>
            <person name="Huang Y."/>
        </authorList>
    </citation>
    <scope>NUCLEOTIDE SEQUENCE</scope>
    <source>
        <strain evidence="2">HY1793</strain>
    </source>
</reference>
<dbReference type="InterPro" id="IPR006357">
    <property type="entry name" value="HAD-SF_hydro_IIA"/>
</dbReference>
<dbReference type="InterPro" id="IPR036412">
    <property type="entry name" value="HAD-like_sf"/>
</dbReference>
<dbReference type="Pfam" id="PF13242">
    <property type="entry name" value="Hydrolase_like"/>
    <property type="match status" value="1"/>
</dbReference>
<comment type="similarity">
    <text evidence="1">Belongs to the HAD-like hydrolase superfamily.</text>
</comment>
<dbReference type="NCBIfam" id="TIGR01460">
    <property type="entry name" value="HAD-SF-IIA"/>
    <property type="match status" value="1"/>
</dbReference>
<evidence type="ECO:0000313" key="3">
    <source>
        <dbReference type="Proteomes" id="UP001056455"/>
    </source>
</evidence>
<gene>
    <name evidence="2" type="ORF">NF556_12065</name>
</gene>